<keyword evidence="5 8" id="KW-0812">Transmembrane</keyword>
<comment type="caution">
    <text evidence="8">Lacks conserved residue(s) required for the propagation of feature annotation.</text>
</comment>
<dbReference type="Pfam" id="PF07690">
    <property type="entry name" value="MFS_1"/>
    <property type="match status" value="1"/>
</dbReference>
<evidence type="ECO:0000256" key="4">
    <source>
        <dbReference type="ARBA" id="ARBA00022475"/>
    </source>
</evidence>
<evidence type="ECO:0000256" key="1">
    <source>
        <dbReference type="ARBA" id="ARBA00004651"/>
    </source>
</evidence>
<feature type="transmembrane region" description="Helical" evidence="8">
    <location>
        <begin position="44"/>
        <end position="63"/>
    </location>
</feature>
<name>A0A0Q9YMQ2_9GAMM</name>
<accession>A0A0Q9YMQ2</accession>
<dbReference type="AlphaFoldDB" id="A0A0Q9YMQ2"/>
<dbReference type="SUPFAM" id="SSF103473">
    <property type="entry name" value="MFS general substrate transporter"/>
    <property type="match status" value="1"/>
</dbReference>
<evidence type="ECO:0000256" key="7">
    <source>
        <dbReference type="ARBA" id="ARBA00023136"/>
    </source>
</evidence>
<keyword evidence="3 8" id="KW-0813">Transport</keyword>
<feature type="transmembrane region" description="Helical" evidence="8">
    <location>
        <begin position="100"/>
        <end position="121"/>
    </location>
</feature>
<comment type="caution">
    <text evidence="10">The sequence shown here is derived from an EMBL/GenBank/DDBJ whole genome shotgun (WGS) entry which is preliminary data.</text>
</comment>
<dbReference type="GO" id="GO:0015385">
    <property type="term" value="F:sodium:proton antiporter activity"/>
    <property type="evidence" value="ECO:0007669"/>
    <property type="project" value="TreeGrafter"/>
</dbReference>
<dbReference type="InterPro" id="IPR005829">
    <property type="entry name" value="Sugar_transporter_CS"/>
</dbReference>
<keyword evidence="4" id="KW-1003">Cell membrane</keyword>
<gene>
    <name evidence="10" type="primary">mdtM</name>
    <name evidence="11" type="ORF">CC99x_012730</name>
    <name evidence="10" type="ORF">CC99x_02336</name>
</gene>
<feature type="transmembrane region" description="Helical" evidence="8">
    <location>
        <begin position="133"/>
        <end position="158"/>
    </location>
</feature>
<proteinExistence type="inferred from homology"/>
<feature type="domain" description="Major facilitator superfamily (MFS) profile" evidence="9">
    <location>
        <begin position="1"/>
        <end position="393"/>
    </location>
</feature>
<dbReference type="GO" id="GO:1990961">
    <property type="term" value="P:xenobiotic detoxification by transmembrane export across the plasma membrane"/>
    <property type="evidence" value="ECO:0007669"/>
    <property type="project" value="InterPro"/>
</dbReference>
<dbReference type="GO" id="GO:0005886">
    <property type="term" value="C:plasma membrane"/>
    <property type="evidence" value="ECO:0007669"/>
    <property type="project" value="UniProtKB-SubCell"/>
</dbReference>
<evidence type="ECO:0000313" key="11">
    <source>
        <dbReference type="EMBL" id="MCS5709764.1"/>
    </source>
</evidence>
<evidence type="ECO:0000313" key="10">
    <source>
        <dbReference type="EMBL" id="KRG17475.1"/>
    </source>
</evidence>
<dbReference type="PROSITE" id="PS00216">
    <property type="entry name" value="SUGAR_TRANSPORT_1"/>
    <property type="match status" value="1"/>
</dbReference>
<dbReference type="InterPro" id="IPR011701">
    <property type="entry name" value="MFS"/>
</dbReference>
<dbReference type="PANTHER" id="PTHR23502">
    <property type="entry name" value="MAJOR FACILITATOR SUPERFAMILY"/>
    <property type="match status" value="1"/>
</dbReference>
<feature type="transmembrane region" description="Helical" evidence="8">
    <location>
        <begin position="341"/>
        <end position="360"/>
    </location>
</feature>
<sequence length="394" mass="43597">MANVRVLLFPLSLVFLEIATYLANDMYLPGLPTIANEFNASQDFAQYTLLVWFLGSSSLQLITGPLSDRYGRKSILLLGSLLFTFSSFICAVTVDITILLIARFIQGSTICAVVVSGYAAVHELYDSKKAIKIIAIMGAVTVLAPALGPLAGAIIIEISNWRTIFWILFIWGACATCSLIFFMPETNTQRLTINVKETIKDYLRISFRKKFLTYMLPYSFLLLGFISWIVESPFIILETLNRSSIEFGWIQVLVFCVFIIGAQITRILIEKTSSNFTITIGLTLACVGGILLALCGIAYSEHLYFMVLCMMIISLGSSIAFGPLNRGAIDACNEPMGRRTAIFSTYVSLFGVFSVLLVTIFNDKTISNLSFLISATILLASGIYLKMNRSLMQD</sequence>
<keyword evidence="8" id="KW-0997">Cell inner membrane</keyword>
<feature type="transmembrane region" description="Helical" evidence="8">
    <location>
        <begin position="164"/>
        <end position="183"/>
    </location>
</feature>
<reference evidence="11" key="3">
    <citation type="submission" date="2021-06" db="EMBL/GenBank/DDBJ databases">
        <title>Genomic Description and Analysis of Intracellular Bacteria, Candidatus Berkiella cookevillensis and Candidatus Berkiella aquae.</title>
        <authorList>
            <person name="Kidane D.T."/>
            <person name="Mehari Y.T."/>
            <person name="Rice F.C."/>
            <person name="Arivett B.A."/>
            <person name="Farone A.L."/>
            <person name="Berk S.G."/>
            <person name="Farone M.B."/>
        </authorList>
    </citation>
    <scope>NUCLEOTIDE SEQUENCE</scope>
    <source>
        <strain evidence="11">CC99</strain>
    </source>
</reference>
<feature type="transmembrane region" description="Helical" evidence="8">
    <location>
        <begin position="276"/>
        <end position="299"/>
    </location>
</feature>
<dbReference type="GO" id="GO:0042910">
    <property type="term" value="F:xenobiotic transmembrane transporter activity"/>
    <property type="evidence" value="ECO:0007669"/>
    <property type="project" value="InterPro"/>
</dbReference>
<reference evidence="10" key="1">
    <citation type="submission" date="2015-09" db="EMBL/GenBank/DDBJ databases">
        <title>Draft Genome Sequences of Two Novel Amoeba-resistant Intranuclear Bacteria, Candidatus Berkiella cookevillensis and Candidatus Berkiella aquae.</title>
        <authorList>
            <person name="Mehari Y.T."/>
            <person name="Arivett B.A."/>
            <person name="Farone A.L."/>
            <person name="Gunderson J.H."/>
            <person name="Farone M.B."/>
        </authorList>
    </citation>
    <scope>NUCLEOTIDE SEQUENCE [LARGE SCALE GENOMIC DNA]</scope>
    <source>
        <strain evidence="10">CC99</strain>
    </source>
</reference>
<evidence type="ECO:0000313" key="12">
    <source>
        <dbReference type="Proteomes" id="UP000051494"/>
    </source>
</evidence>
<evidence type="ECO:0000259" key="9">
    <source>
        <dbReference type="PROSITE" id="PS50850"/>
    </source>
</evidence>
<keyword evidence="12" id="KW-1185">Reference proteome</keyword>
<dbReference type="RefSeq" id="WP_057625430.1">
    <property type="nucleotide sequence ID" value="NZ_LKHV02000002.1"/>
</dbReference>
<comment type="subcellular location">
    <subcellularLocation>
        <location evidence="8">Cell inner membrane</location>
        <topology evidence="8">Multi-pass membrane protein</topology>
    </subcellularLocation>
    <subcellularLocation>
        <location evidence="1">Cell membrane</location>
        <topology evidence="1">Multi-pass membrane protein</topology>
    </subcellularLocation>
</comment>
<keyword evidence="6 8" id="KW-1133">Transmembrane helix</keyword>
<evidence type="ECO:0000256" key="8">
    <source>
        <dbReference type="RuleBase" id="RU365088"/>
    </source>
</evidence>
<feature type="transmembrane region" description="Helical" evidence="8">
    <location>
        <begin position="366"/>
        <end position="385"/>
    </location>
</feature>
<dbReference type="Gene3D" id="1.20.1720.10">
    <property type="entry name" value="Multidrug resistance protein D"/>
    <property type="match status" value="1"/>
</dbReference>
<feature type="transmembrane region" description="Helical" evidence="8">
    <location>
        <begin position="75"/>
        <end position="94"/>
    </location>
</feature>
<dbReference type="InterPro" id="IPR020846">
    <property type="entry name" value="MFS_dom"/>
</dbReference>
<dbReference type="EMBL" id="LKHV01000016">
    <property type="protein sequence ID" value="KRG17475.1"/>
    <property type="molecule type" value="Genomic_DNA"/>
</dbReference>
<dbReference type="CDD" id="cd17320">
    <property type="entry name" value="MFS_MdfA_MDR_like"/>
    <property type="match status" value="1"/>
</dbReference>
<reference evidence="11" key="2">
    <citation type="journal article" date="2016" name="Genome Announc.">
        <title>Draft Genome Sequences of Two Novel Amoeba-Resistant Intranuclear Bacteria, 'Candidatus Berkiella cookevillensis' and 'Candidatus Berkiella aquae'.</title>
        <authorList>
            <person name="Mehari Y.T."/>
            <person name="Arivett B.A."/>
            <person name="Farone A.L."/>
            <person name="Gunderson J.H."/>
            <person name="Farone M.B."/>
        </authorList>
    </citation>
    <scope>NUCLEOTIDE SEQUENCE</scope>
    <source>
        <strain evidence="11">CC99</strain>
    </source>
</reference>
<organism evidence="10">
    <name type="scientific">Candidatus Berkiella cookevillensis</name>
    <dbReference type="NCBI Taxonomy" id="437022"/>
    <lineage>
        <taxon>Bacteria</taxon>
        <taxon>Pseudomonadati</taxon>
        <taxon>Pseudomonadota</taxon>
        <taxon>Gammaproteobacteria</taxon>
        <taxon>Candidatus Berkiellales</taxon>
        <taxon>Candidatus Berkiellaceae</taxon>
        <taxon>Candidatus Berkiella</taxon>
    </lineage>
</organism>
<dbReference type="Proteomes" id="UP000051494">
    <property type="component" value="Unassembled WGS sequence"/>
</dbReference>
<feature type="transmembrane region" description="Helical" evidence="8">
    <location>
        <begin position="211"/>
        <end position="229"/>
    </location>
</feature>
<dbReference type="PANTHER" id="PTHR23502:SF10">
    <property type="entry name" value="MULTIDRUG RESISTANCE PROTEIN MDTM"/>
    <property type="match status" value="1"/>
</dbReference>
<dbReference type="InterPro" id="IPR036259">
    <property type="entry name" value="MFS_trans_sf"/>
</dbReference>
<comment type="similarity">
    <text evidence="2 8">Belongs to the major facilitator superfamily. Bcr/CmlA family.</text>
</comment>
<protein>
    <recommendedName>
        <fullName evidence="8">Bcr/CflA family efflux transporter</fullName>
    </recommendedName>
</protein>
<dbReference type="OrthoDB" id="9814303at2"/>
<dbReference type="STRING" id="437022.CC99x_02336"/>
<evidence type="ECO:0000256" key="5">
    <source>
        <dbReference type="ARBA" id="ARBA00022692"/>
    </source>
</evidence>
<dbReference type="EMBL" id="LKHV02000002">
    <property type="protein sequence ID" value="MCS5709764.1"/>
    <property type="molecule type" value="Genomic_DNA"/>
</dbReference>
<dbReference type="InterPro" id="IPR004812">
    <property type="entry name" value="Efflux_drug-R_Bcr/CmlA"/>
</dbReference>
<evidence type="ECO:0000256" key="3">
    <source>
        <dbReference type="ARBA" id="ARBA00022448"/>
    </source>
</evidence>
<dbReference type="NCBIfam" id="TIGR00710">
    <property type="entry name" value="efflux_Bcr_CflA"/>
    <property type="match status" value="1"/>
</dbReference>
<keyword evidence="7 8" id="KW-0472">Membrane</keyword>
<feature type="transmembrane region" description="Helical" evidence="8">
    <location>
        <begin position="305"/>
        <end position="329"/>
    </location>
</feature>
<feature type="transmembrane region" description="Helical" evidence="8">
    <location>
        <begin position="249"/>
        <end position="269"/>
    </location>
</feature>
<dbReference type="PROSITE" id="PS50850">
    <property type="entry name" value="MFS"/>
    <property type="match status" value="1"/>
</dbReference>
<evidence type="ECO:0000256" key="2">
    <source>
        <dbReference type="ARBA" id="ARBA00006236"/>
    </source>
</evidence>
<evidence type="ECO:0000256" key="6">
    <source>
        <dbReference type="ARBA" id="ARBA00022989"/>
    </source>
</evidence>